<dbReference type="STRING" id="186116.SAMN05192569_10134"/>
<evidence type="ECO:0000313" key="6">
    <source>
        <dbReference type="EMBL" id="SFA46772.1"/>
    </source>
</evidence>
<dbReference type="SUPFAM" id="SSF53067">
    <property type="entry name" value="Actin-like ATPase domain"/>
    <property type="match status" value="2"/>
</dbReference>
<dbReference type="Gene3D" id="3.30.420.40">
    <property type="match status" value="2"/>
</dbReference>
<evidence type="ECO:0000256" key="2">
    <source>
        <dbReference type="ARBA" id="ARBA00022679"/>
    </source>
</evidence>
<dbReference type="Pfam" id="PF00370">
    <property type="entry name" value="FGGY_N"/>
    <property type="match status" value="1"/>
</dbReference>
<dbReference type="PANTHER" id="PTHR43095:SF2">
    <property type="entry name" value="GLUCONOKINASE"/>
    <property type="match status" value="1"/>
</dbReference>
<dbReference type="OrthoDB" id="9805576at2"/>
<dbReference type="InterPro" id="IPR043129">
    <property type="entry name" value="ATPase_NBD"/>
</dbReference>
<evidence type="ECO:0000259" key="4">
    <source>
        <dbReference type="Pfam" id="PF00370"/>
    </source>
</evidence>
<dbReference type="InterPro" id="IPR018485">
    <property type="entry name" value="FGGY_C"/>
</dbReference>
<evidence type="ECO:0000256" key="1">
    <source>
        <dbReference type="ARBA" id="ARBA00009156"/>
    </source>
</evidence>
<reference evidence="7" key="1">
    <citation type="submission" date="2016-10" db="EMBL/GenBank/DDBJ databases">
        <authorList>
            <person name="Varghese N."/>
            <person name="Submissions S."/>
        </authorList>
    </citation>
    <scope>NUCLEOTIDE SEQUENCE [LARGE SCALE GENOMIC DNA]</scope>
    <source>
        <strain evidence="7">M1</strain>
    </source>
</reference>
<feature type="domain" description="Carbohydrate kinase FGGY C-terminal" evidence="5">
    <location>
        <begin position="263"/>
        <end position="436"/>
    </location>
</feature>
<dbReference type="Pfam" id="PF02782">
    <property type="entry name" value="FGGY_C"/>
    <property type="match status" value="1"/>
</dbReference>
<name>A0A1I0T4U6_9BACL</name>
<keyword evidence="3 6" id="KW-0418">Kinase</keyword>
<dbReference type="PANTHER" id="PTHR43095">
    <property type="entry name" value="SUGAR KINASE"/>
    <property type="match status" value="1"/>
</dbReference>
<dbReference type="AlphaFoldDB" id="A0A1I0T4U6"/>
<dbReference type="CDD" id="cd07783">
    <property type="entry name" value="ASKHA_NBD_FGGY_SePSK_AtXK1-like"/>
    <property type="match status" value="1"/>
</dbReference>
<dbReference type="GO" id="GO:0005975">
    <property type="term" value="P:carbohydrate metabolic process"/>
    <property type="evidence" value="ECO:0007669"/>
    <property type="project" value="InterPro"/>
</dbReference>
<organism evidence="6 7">
    <name type="scientific">Parageobacillus thermantarcticus</name>
    <dbReference type="NCBI Taxonomy" id="186116"/>
    <lineage>
        <taxon>Bacteria</taxon>
        <taxon>Bacillati</taxon>
        <taxon>Bacillota</taxon>
        <taxon>Bacilli</taxon>
        <taxon>Bacillales</taxon>
        <taxon>Anoxybacillaceae</taxon>
        <taxon>Parageobacillus</taxon>
    </lineage>
</organism>
<proteinExistence type="inferred from homology"/>
<dbReference type="InterPro" id="IPR018484">
    <property type="entry name" value="FGGY_N"/>
</dbReference>
<accession>A0A1I0T4U6</accession>
<feature type="domain" description="Carbohydrate kinase FGGY N-terminal" evidence="4">
    <location>
        <begin position="9"/>
        <end position="250"/>
    </location>
</feature>
<comment type="similarity">
    <text evidence="1">Belongs to the FGGY kinase family.</text>
</comment>
<dbReference type="InterPro" id="IPR000577">
    <property type="entry name" value="Carb_kinase_FGGY"/>
</dbReference>
<evidence type="ECO:0000256" key="3">
    <source>
        <dbReference type="ARBA" id="ARBA00022777"/>
    </source>
</evidence>
<keyword evidence="7" id="KW-1185">Reference proteome</keyword>
<dbReference type="EMBL" id="FOJS01000013">
    <property type="protein sequence ID" value="SFA46772.1"/>
    <property type="molecule type" value="Genomic_DNA"/>
</dbReference>
<dbReference type="Proteomes" id="UP000198650">
    <property type="component" value="Unassembled WGS sequence"/>
</dbReference>
<gene>
    <name evidence="6" type="ORF">SAMN05192569_10134</name>
</gene>
<evidence type="ECO:0000259" key="5">
    <source>
        <dbReference type="Pfam" id="PF02782"/>
    </source>
</evidence>
<dbReference type="GO" id="GO:0016301">
    <property type="term" value="F:kinase activity"/>
    <property type="evidence" value="ECO:0007669"/>
    <property type="project" value="UniProtKB-KW"/>
</dbReference>
<dbReference type="RefSeq" id="WP_013401202.1">
    <property type="nucleotide sequence ID" value="NZ_FOJS01000013.1"/>
</dbReference>
<keyword evidence="2" id="KW-0808">Transferase</keyword>
<dbReference type="InterPro" id="IPR050406">
    <property type="entry name" value="FGGY_Carb_Kinase"/>
</dbReference>
<dbReference type="PIRSF" id="PIRSF000538">
    <property type="entry name" value="GlpK"/>
    <property type="match status" value="1"/>
</dbReference>
<protein>
    <submittedName>
        <fullName evidence="6">Sugar (Pentulose or hexulose) kinase</fullName>
    </submittedName>
</protein>
<evidence type="ECO:0000313" key="7">
    <source>
        <dbReference type="Proteomes" id="UP000198650"/>
    </source>
</evidence>
<sequence length="485" mass="54838">MGSTKEAVFIGIDIGTQGIRVIAITETGTLLTSDNHHFSFITYQNLQIEQSPTLWWSCLVNSLKKVSDNLKKFISLEQIVSLSVTSTSGTVIPLDQNYQPISNAFMYSDNRSYKEAEFCKQSSMSINKDDYTPFNTSFGLPKIVWFTNKFPEKADSIHLWCNPTDYIIGKLTDIWGITDYTNSLKMGYNLVKEKWPSYIFDILKLPNSWFPQVVHPGKVLGYLSPKISAITGLPNKIKVVAGLTDGCASQIASGAVSLGDWNTTIGTTMVVKGVTYRPIEDPYGRIYNHKHPCGYWMPGGASNTGADWISKDFSNENLHYLNEVAKKLIPTSWISYPLQQKGERFPFIYDNAQGFDPHNVSKEELYTARIEGIAYLERLSYEIIEKFSVDVKTIYTAGGGSNSDVWLAVRSNVLQKPIYKMKYVEAAIGAAIVAASQTYYKNIEQAAKQMLKLEKYIEPSYYMMEKYEENYQRFVNILKTKGYIS</sequence>